<name>A0AB39BDG8_9MICO</name>
<protein>
    <submittedName>
        <fullName evidence="3">Muconolactone Delta-isomerase</fullName>
    </submittedName>
</protein>
<proteinExistence type="predicted"/>
<gene>
    <name evidence="3" type="ORF">ABFY20_14080</name>
</gene>
<evidence type="ECO:0000313" key="3">
    <source>
        <dbReference type="EMBL" id="XDI04451.1"/>
    </source>
</evidence>
<reference evidence="3" key="1">
    <citation type="submission" date="2024-05" db="EMBL/GenBank/DDBJ databases">
        <title>Herbiconiux sp. A18JL235.</title>
        <authorList>
            <person name="Zhang G."/>
        </authorList>
    </citation>
    <scope>NUCLEOTIDE SEQUENCE</scope>
    <source>
        <strain evidence="3">A18JL235</strain>
    </source>
</reference>
<dbReference type="SUPFAM" id="SSF54909">
    <property type="entry name" value="Dimeric alpha+beta barrel"/>
    <property type="match status" value="1"/>
</dbReference>
<evidence type="ECO:0000256" key="1">
    <source>
        <dbReference type="SAM" id="MobiDB-lite"/>
    </source>
</evidence>
<sequence length="102" mass="11390">MEFLVRMSVHWPLERELAEELRRAEGARARELADEGVIVRLWRIPGTTANWGLWRAPDATELHAALMSLPLAAHAEFEVQALAEHPNDPAARQQTPAPPPPS</sequence>
<dbReference type="InterPro" id="IPR011008">
    <property type="entry name" value="Dimeric_a/b-barrel"/>
</dbReference>
<dbReference type="AlphaFoldDB" id="A0AB39BDG8"/>
<dbReference type="InterPro" id="IPR026029">
    <property type="entry name" value="MLI_dom"/>
</dbReference>
<dbReference type="Gene3D" id="3.30.70.1060">
    <property type="entry name" value="Dimeric alpha+beta barrel"/>
    <property type="match status" value="1"/>
</dbReference>
<dbReference type="Pfam" id="PF02426">
    <property type="entry name" value="MIase"/>
    <property type="match status" value="1"/>
</dbReference>
<accession>A0AB39BDG8</accession>
<feature type="domain" description="Muconolactone isomerase" evidence="2">
    <location>
        <begin position="1"/>
        <end position="88"/>
    </location>
</feature>
<feature type="region of interest" description="Disordered" evidence="1">
    <location>
        <begin position="81"/>
        <end position="102"/>
    </location>
</feature>
<dbReference type="EMBL" id="CP162511">
    <property type="protein sequence ID" value="XDI04451.1"/>
    <property type="molecule type" value="Genomic_DNA"/>
</dbReference>
<evidence type="ECO:0000259" key="2">
    <source>
        <dbReference type="Pfam" id="PF02426"/>
    </source>
</evidence>
<dbReference type="RefSeq" id="WP_368496851.1">
    <property type="nucleotide sequence ID" value="NZ_CP162511.1"/>
</dbReference>
<organism evidence="3">
    <name type="scientific">Herbiconiux sp. A18JL235</name>
    <dbReference type="NCBI Taxonomy" id="3152363"/>
    <lineage>
        <taxon>Bacteria</taxon>
        <taxon>Bacillati</taxon>
        <taxon>Actinomycetota</taxon>
        <taxon>Actinomycetes</taxon>
        <taxon>Micrococcales</taxon>
        <taxon>Microbacteriaceae</taxon>
        <taxon>Herbiconiux</taxon>
    </lineage>
</organism>